<gene>
    <name evidence="2" type="ORF">J2S62_000549</name>
</gene>
<dbReference type="EMBL" id="JAVDYJ010000001">
    <property type="protein sequence ID" value="MDR7346292.1"/>
    <property type="molecule type" value="Genomic_DNA"/>
</dbReference>
<comment type="caution">
    <text evidence="2">The sequence shown here is derived from an EMBL/GenBank/DDBJ whole genome shotgun (WGS) entry which is preliminary data.</text>
</comment>
<keyword evidence="1" id="KW-0812">Transmembrane</keyword>
<keyword evidence="1" id="KW-1133">Transmembrane helix</keyword>
<organism evidence="2 3">
    <name type="scientific">Enteractinococcus fodinae</name>
    <dbReference type="NCBI Taxonomy" id="684663"/>
    <lineage>
        <taxon>Bacteria</taxon>
        <taxon>Bacillati</taxon>
        <taxon>Actinomycetota</taxon>
        <taxon>Actinomycetes</taxon>
        <taxon>Micrococcales</taxon>
        <taxon>Micrococcaceae</taxon>
    </lineage>
</organism>
<keyword evidence="1" id="KW-0472">Membrane</keyword>
<evidence type="ECO:0000256" key="1">
    <source>
        <dbReference type="SAM" id="Phobius"/>
    </source>
</evidence>
<sequence>MSYHRRHLPFGQGPGLPRWLRVIYLWLLVTLSTGFVSWLGFRAFAGATRGDLPYAFSALAIGAVAATIITWAIYRRKSNR</sequence>
<keyword evidence="2" id="KW-0645">Protease</keyword>
<feature type="transmembrane region" description="Helical" evidence="1">
    <location>
        <begin position="21"/>
        <end position="41"/>
    </location>
</feature>
<keyword evidence="3" id="KW-1185">Reference proteome</keyword>
<dbReference type="GO" id="GO:0008233">
    <property type="term" value="F:peptidase activity"/>
    <property type="evidence" value="ECO:0007669"/>
    <property type="project" value="UniProtKB-KW"/>
</dbReference>
<name>A0ABU2AY77_9MICC</name>
<protein>
    <submittedName>
        <fullName evidence="2">Membrane protein implicated in regulation of membrane protease activity</fullName>
    </submittedName>
</protein>
<dbReference type="RefSeq" id="WP_310171111.1">
    <property type="nucleotide sequence ID" value="NZ_BAABHE010000002.1"/>
</dbReference>
<keyword evidence="2" id="KW-0378">Hydrolase</keyword>
<accession>A0ABU2AY77</accession>
<feature type="transmembrane region" description="Helical" evidence="1">
    <location>
        <begin position="53"/>
        <end position="74"/>
    </location>
</feature>
<evidence type="ECO:0000313" key="3">
    <source>
        <dbReference type="Proteomes" id="UP001183794"/>
    </source>
</evidence>
<dbReference type="Proteomes" id="UP001183794">
    <property type="component" value="Unassembled WGS sequence"/>
</dbReference>
<evidence type="ECO:0000313" key="2">
    <source>
        <dbReference type="EMBL" id="MDR7346292.1"/>
    </source>
</evidence>
<reference evidence="2 3" key="1">
    <citation type="submission" date="2023-07" db="EMBL/GenBank/DDBJ databases">
        <title>Sequencing the genomes of 1000 actinobacteria strains.</title>
        <authorList>
            <person name="Klenk H.-P."/>
        </authorList>
    </citation>
    <scope>NUCLEOTIDE SEQUENCE [LARGE SCALE GENOMIC DNA]</scope>
    <source>
        <strain evidence="2 3">DSM 22966</strain>
    </source>
</reference>
<dbReference type="GO" id="GO:0006508">
    <property type="term" value="P:proteolysis"/>
    <property type="evidence" value="ECO:0007669"/>
    <property type="project" value="UniProtKB-KW"/>
</dbReference>
<proteinExistence type="predicted"/>